<dbReference type="SMART" id="SM00220">
    <property type="entry name" value="S_TKc"/>
    <property type="match status" value="1"/>
</dbReference>
<dbReference type="GO" id="GO:0005524">
    <property type="term" value="F:ATP binding"/>
    <property type="evidence" value="ECO:0007669"/>
    <property type="project" value="UniProtKB-KW"/>
</dbReference>
<feature type="transmembrane region" description="Helical" evidence="6">
    <location>
        <begin position="623"/>
        <end position="640"/>
    </location>
</feature>
<evidence type="ECO:0000256" key="4">
    <source>
        <dbReference type="ARBA" id="ARBA00022840"/>
    </source>
</evidence>
<dbReference type="OrthoDB" id="9762169at2"/>
<protein>
    <submittedName>
        <fullName evidence="8">Serine/threonine protein kinase</fullName>
    </submittedName>
</protein>
<keyword evidence="9" id="KW-1185">Reference proteome</keyword>
<dbReference type="STRING" id="29539.SAMN02745716_0644"/>
<keyword evidence="6" id="KW-0812">Transmembrane</keyword>
<sequence>MGSERPTEVRHDEPTRPAAPVSSPARGRRSLLVFAPGDWLPAHRRYRVTRLLGRGSAGCVYEAVDARLGRAVAVKIIDPAWDERRVRREAKLAANLHHPAIVALYEFLEWSDGLALVYELVDGPDLARAGRARRLGLAEVLDVGAAVADALAHAHARGVVHRDVKPQNVLLVGDRQEGAPPAKLADFGVAGLALDAAQTLISALGERGATTLTTPGEIVGTLAYMAPEQATGGEVQAASDIWGLGACLYELLTGVPFANERPTPYVQPRPIEQLRPDLGGELTNLVGAMLAPRPGDRPQAREVRALLSQIADRTPHSRLLEGHQKPALLLGLPALSAKSDRTATARTRELATLMRERQPSDLRSAPSNLEPAPPKPPSAPPPARAGAFVKRLVGGVQSGCAVLLATTLGSGASTGTPALVASVGAALAGFALPRLGAALVIMAGLLVLVTGAHGLHAITAIEPDTGALAAGAAAAVTLIGALVAPALVGAVLVAPLAAATVGALPWCVLIGLLRSPVIRTLVVVCGFLWALAAQLAFGNVLLTELRPVSLDQLFVAGSSSTLAQLTGELAGWLLVALAVRPVVLGRAPGRAVLGGCALALVALLIARLAGVTGVTLGYASSKIALQVAATGVVCGLVAIFQGARRASQQHAAAATTGAEVYPARWS</sequence>
<feature type="transmembrane region" description="Helical" evidence="6">
    <location>
        <begin position="520"/>
        <end position="542"/>
    </location>
</feature>
<feature type="transmembrane region" description="Helical" evidence="6">
    <location>
        <begin position="591"/>
        <end position="611"/>
    </location>
</feature>
<proteinExistence type="predicted"/>
<reference evidence="9" key="1">
    <citation type="submission" date="2016-10" db="EMBL/GenBank/DDBJ databases">
        <authorList>
            <person name="Varghese N."/>
            <person name="Submissions S."/>
        </authorList>
    </citation>
    <scope>NUCLEOTIDE SEQUENCE [LARGE SCALE GENOMIC DNA]</scope>
    <source>
        <strain evidence="9">ATCC 35263</strain>
    </source>
</reference>
<keyword evidence="1" id="KW-0808">Transferase</keyword>
<keyword evidence="6" id="KW-1133">Transmembrane helix</keyword>
<evidence type="ECO:0000313" key="8">
    <source>
        <dbReference type="EMBL" id="SEH11051.1"/>
    </source>
</evidence>
<dbReference type="CDD" id="cd14014">
    <property type="entry name" value="STKc_PknB_like"/>
    <property type="match status" value="1"/>
</dbReference>
<evidence type="ECO:0000256" key="6">
    <source>
        <dbReference type="SAM" id="Phobius"/>
    </source>
</evidence>
<dbReference type="Proteomes" id="UP000222056">
    <property type="component" value="Unassembled WGS sequence"/>
</dbReference>
<gene>
    <name evidence="8" type="ORF">SAMN02745716_0644</name>
</gene>
<feature type="transmembrane region" description="Helical" evidence="6">
    <location>
        <begin position="467"/>
        <end position="487"/>
    </location>
</feature>
<keyword evidence="6" id="KW-0472">Membrane</keyword>
<dbReference type="Gene3D" id="3.30.200.20">
    <property type="entry name" value="Phosphorylase Kinase, domain 1"/>
    <property type="match status" value="1"/>
</dbReference>
<evidence type="ECO:0000256" key="5">
    <source>
        <dbReference type="SAM" id="MobiDB-lite"/>
    </source>
</evidence>
<keyword evidence="8" id="KW-0723">Serine/threonine-protein kinase</keyword>
<dbReference type="AlphaFoldDB" id="A0A1H6FJM2"/>
<dbReference type="RefSeq" id="WP_093116159.1">
    <property type="nucleotide sequence ID" value="NZ_FNWJ01000001.1"/>
</dbReference>
<feature type="region of interest" description="Disordered" evidence="5">
    <location>
        <begin position="1"/>
        <end position="24"/>
    </location>
</feature>
<dbReference type="InterPro" id="IPR008271">
    <property type="entry name" value="Ser/Thr_kinase_AS"/>
</dbReference>
<feature type="transmembrane region" description="Helical" evidence="6">
    <location>
        <begin position="562"/>
        <end position="579"/>
    </location>
</feature>
<organism evidence="8 9">
    <name type="scientific">Thermoleophilum album</name>
    <dbReference type="NCBI Taxonomy" id="29539"/>
    <lineage>
        <taxon>Bacteria</taxon>
        <taxon>Bacillati</taxon>
        <taxon>Actinomycetota</taxon>
        <taxon>Thermoleophilia</taxon>
        <taxon>Thermoleophilales</taxon>
        <taxon>Thermoleophilaceae</taxon>
        <taxon>Thermoleophilum</taxon>
    </lineage>
</organism>
<dbReference type="SUPFAM" id="SSF56112">
    <property type="entry name" value="Protein kinase-like (PK-like)"/>
    <property type="match status" value="1"/>
</dbReference>
<dbReference type="PROSITE" id="PS50011">
    <property type="entry name" value="PROTEIN_KINASE_DOM"/>
    <property type="match status" value="1"/>
</dbReference>
<dbReference type="InterPro" id="IPR011009">
    <property type="entry name" value="Kinase-like_dom_sf"/>
</dbReference>
<keyword evidence="2" id="KW-0547">Nucleotide-binding</keyword>
<keyword evidence="4" id="KW-0067">ATP-binding</keyword>
<dbReference type="PROSITE" id="PS00108">
    <property type="entry name" value="PROTEIN_KINASE_ST"/>
    <property type="match status" value="1"/>
</dbReference>
<evidence type="ECO:0000256" key="2">
    <source>
        <dbReference type="ARBA" id="ARBA00022741"/>
    </source>
</evidence>
<dbReference type="Gene3D" id="1.10.510.10">
    <property type="entry name" value="Transferase(Phosphotransferase) domain 1"/>
    <property type="match status" value="1"/>
</dbReference>
<feature type="compositionally biased region" description="Pro residues" evidence="5">
    <location>
        <begin position="371"/>
        <end position="383"/>
    </location>
</feature>
<name>A0A1H6FJM2_THEAL</name>
<dbReference type="Pfam" id="PF00069">
    <property type="entry name" value="Pkinase"/>
    <property type="match status" value="1"/>
</dbReference>
<evidence type="ECO:0000313" key="9">
    <source>
        <dbReference type="Proteomes" id="UP000222056"/>
    </source>
</evidence>
<dbReference type="PANTHER" id="PTHR43289:SF34">
    <property type="entry name" value="SERINE_THREONINE-PROTEIN KINASE YBDM-RELATED"/>
    <property type="match status" value="1"/>
</dbReference>
<evidence type="ECO:0000256" key="1">
    <source>
        <dbReference type="ARBA" id="ARBA00022679"/>
    </source>
</evidence>
<feature type="region of interest" description="Disordered" evidence="5">
    <location>
        <begin position="353"/>
        <end position="384"/>
    </location>
</feature>
<feature type="transmembrane region" description="Helical" evidence="6">
    <location>
        <begin position="493"/>
        <end position="513"/>
    </location>
</feature>
<dbReference type="PANTHER" id="PTHR43289">
    <property type="entry name" value="MITOGEN-ACTIVATED PROTEIN KINASE KINASE KINASE 20-RELATED"/>
    <property type="match status" value="1"/>
</dbReference>
<dbReference type="InterPro" id="IPR000719">
    <property type="entry name" value="Prot_kinase_dom"/>
</dbReference>
<evidence type="ECO:0000259" key="7">
    <source>
        <dbReference type="PROSITE" id="PS50011"/>
    </source>
</evidence>
<feature type="transmembrane region" description="Helical" evidence="6">
    <location>
        <begin position="435"/>
        <end position="455"/>
    </location>
</feature>
<accession>A0A1H6FJM2</accession>
<dbReference type="EMBL" id="FNWJ01000001">
    <property type="protein sequence ID" value="SEH11051.1"/>
    <property type="molecule type" value="Genomic_DNA"/>
</dbReference>
<keyword evidence="3 8" id="KW-0418">Kinase</keyword>
<feature type="compositionally biased region" description="Basic and acidic residues" evidence="5">
    <location>
        <begin position="1"/>
        <end position="15"/>
    </location>
</feature>
<evidence type="ECO:0000256" key="3">
    <source>
        <dbReference type="ARBA" id="ARBA00022777"/>
    </source>
</evidence>
<dbReference type="GO" id="GO:0004674">
    <property type="term" value="F:protein serine/threonine kinase activity"/>
    <property type="evidence" value="ECO:0007669"/>
    <property type="project" value="UniProtKB-KW"/>
</dbReference>
<feature type="domain" description="Protein kinase" evidence="7">
    <location>
        <begin position="46"/>
        <end position="319"/>
    </location>
</feature>